<comment type="caution">
    <text evidence="5">The sequence shown here is derived from an EMBL/GenBank/DDBJ whole genome shotgun (WGS) entry which is preliminary data.</text>
</comment>
<evidence type="ECO:0000256" key="2">
    <source>
        <dbReference type="ARBA" id="ARBA00023315"/>
    </source>
</evidence>
<feature type="domain" description="N-acetyltransferase" evidence="4">
    <location>
        <begin position="19"/>
        <end position="169"/>
    </location>
</feature>
<evidence type="ECO:0000313" key="5">
    <source>
        <dbReference type="EMBL" id="MDA0137097.1"/>
    </source>
</evidence>
<name>A0ABT4REX8_9ACTN</name>
<evidence type="ECO:0000256" key="1">
    <source>
        <dbReference type="ARBA" id="ARBA00022679"/>
    </source>
</evidence>
<dbReference type="InterPro" id="IPR051531">
    <property type="entry name" value="N-acetyltransferase"/>
</dbReference>
<gene>
    <name evidence="5" type="ORF">OJ962_06280</name>
</gene>
<organism evidence="5 6">
    <name type="scientific">Solirubrobacter deserti</name>
    <dbReference type="NCBI Taxonomy" id="2282478"/>
    <lineage>
        <taxon>Bacteria</taxon>
        <taxon>Bacillati</taxon>
        <taxon>Actinomycetota</taxon>
        <taxon>Thermoleophilia</taxon>
        <taxon>Solirubrobacterales</taxon>
        <taxon>Solirubrobacteraceae</taxon>
        <taxon>Solirubrobacter</taxon>
    </lineage>
</organism>
<evidence type="ECO:0000313" key="6">
    <source>
        <dbReference type="Proteomes" id="UP001147700"/>
    </source>
</evidence>
<dbReference type="Gene3D" id="3.40.630.30">
    <property type="match status" value="1"/>
</dbReference>
<evidence type="ECO:0000259" key="4">
    <source>
        <dbReference type="PROSITE" id="PS51186"/>
    </source>
</evidence>
<evidence type="ECO:0000256" key="3">
    <source>
        <dbReference type="ARBA" id="ARBA00038502"/>
    </source>
</evidence>
<dbReference type="RefSeq" id="WP_202956257.1">
    <property type="nucleotide sequence ID" value="NZ_JAPCID010000007.1"/>
</dbReference>
<keyword evidence="1" id="KW-0808">Transferase</keyword>
<dbReference type="Pfam" id="PF13302">
    <property type="entry name" value="Acetyltransf_3"/>
    <property type="match status" value="1"/>
</dbReference>
<comment type="similarity">
    <text evidence="3">Belongs to the acetyltransferase family. RimJ subfamily.</text>
</comment>
<dbReference type="InterPro" id="IPR000182">
    <property type="entry name" value="GNAT_dom"/>
</dbReference>
<dbReference type="Proteomes" id="UP001147700">
    <property type="component" value="Unassembled WGS sequence"/>
</dbReference>
<keyword evidence="6" id="KW-1185">Reference proteome</keyword>
<dbReference type="PANTHER" id="PTHR43792">
    <property type="entry name" value="GNAT FAMILY, PUTATIVE (AFU_ORTHOLOGUE AFUA_3G00765)-RELATED-RELATED"/>
    <property type="match status" value="1"/>
</dbReference>
<sequence>MRRYPGAEFTRAELVRCDAMLRPATPADRDALVALAQHPEIAATLATTAAESLREDTGELLVIEHEHQLVGGVRWVLVNRRSRIADIRTLMIDPAHGGRGLATQAIKQLARHLVADHDIHRVEAEVYGFNTAAQRVFANAGFTEEGRRRQAYDRAGAWQDGVRYGLLAEELAAV</sequence>
<reference evidence="5" key="1">
    <citation type="submission" date="2022-10" db="EMBL/GenBank/DDBJ databases">
        <title>The WGS of Solirubrobacter sp. CPCC 204708.</title>
        <authorList>
            <person name="Jiang Z."/>
        </authorList>
    </citation>
    <scope>NUCLEOTIDE SEQUENCE</scope>
    <source>
        <strain evidence="5">CPCC 204708</strain>
    </source>
</reference>
<proteinExistence type="inferred from homology"/>
<dbReference type="EMBL" id="JAPCID010000007">
    <property type="protein sequence ID" value="MDA0137097.1"/>
    <property type="molecule type" value="Genomic_DNA"/>
</dbReference>
<accession>A0ABT4REX8</accession>
<dbReference type="SUPFAM" id="SSF55729">
    <property type="entry name" value="Acyl-CoA N-acyltransferases (Nat)"/>
    <property type="match status" value="1"/>
</dbReference>
<dbReference type="InterPro" id="IPR016181">
    <property type="entry name" value="Acyl_CoA_acyltransferase"/>
</dbReference>
<dbReference type="PANTHER" id="PTHR43792:SF8">
    <property type="entry name" value="[RIBOSOMAL PROTEIN US5]-ALANINE N-ACETYLTRANSFERASE"/>
    <property type="match status" value="1"/>
</dbReference>
<keyword evidence="2" id="KW-0012">Acyltransferase</keyword>
<dbReference type="CDD" id="cd04301">
    <property type="entry name" value="NAT_SF"/>
    <property type="match status" value="1"/>
</dbReference>
<protein>
    <submittedName>
        <fullName evidence="5">GNAT family N-acetyltransferase</fullName>
    </submittedName>
</protein>
<dbReference type="PROSITE" id="PS51186">
    <property type="entry name" value="GNAT"/>
    <property type="match status" value="1"/>
</dbReference>